<dbReference type="Pfam" id="PF10576">
    <property type="entry name" value="EndIII_4Fe-2S"/>
    <property type="match status" value="1"/>
</dbReference>
<organism evidence="14 15">
    <name type="scientific">Candidatus Bodocaedibacter vickermanii</name>
    <dbReference type="NCBI Taxonomy" id="2741701"/>
    <lineage>
        <taxon>Bacteria</taxon>
        <taxon>Pseudomonadati</taxon>
        <taxon>Pseudomonadota</taxon>
        <taxon>Alphaproteobacteria</taxon>
        <taxon>Holosporales</taxon>
        <taxon>Candidatus Paracaedibacteraceae</taxon>
        <taxon>Candidatus Bodocaedibacter</taxon>
    </lineage>
</organism>
<evidence type="ECO:0000256" key="2">
    <source>
        <dbReference type="ARBA" id="ARBA00022485"/>
    </source>
</evidence>
<reference evidence="14 15" key="1">
    <citation type="submission" date="2020-06" db="EMBL/GenBank/DDBJ databases">
        <title>The endosymbiont of the kinetoplastid Bodo saltans is a Paracaedibacter-like alpha-proteobacterium possessing a putative toxin-antitoxin system.</title>
        <authorList>
            <person name="Midha S."/>
            <person name="Rigden D.J."/>
            <person name="Siozios S."/>
            <person name="Hurst G.D.D."/>
            <person name="Jackson A.P."/>
        </authorList>
    </citation>
    <scope>NUCLEOTIDE SEQUENCE [LARGE SCALE GENOMIC DNA]</scope>
    <source>
        <strain evidence="14">Lake Konstanz</strain>
    </source>
</reference>
<evidence type="ECO:0000256" key="8">
    <source>
        <dbReference type="ARBA" id="ARBA00023125"/>
    </source>
</evidence>
<dbReference type="GO" id="GO:0051539">
    <property type="term" value="F:4 iron, 4 sulfur cluster binding"/>
    <property type="evidence" value="ECO:0007669"/>
    <property type="project" value="UniProtKB-UniRule"/>
</dbReference>
<comment type="function">
    <text evidence="12">DNA repair enzyme that has both DNA N-glycosylase activity and AP-lyase activity. The DNA N-glycosylase activity releases various damaged pyrimidines from DNA by cleaving the N-glycosidic bond, leaving an AP (apurinic/apyrimidinic) site. The AP-lyase activity cleaves the phosphodiester bond 3' to the AP site by a beta-elimination, leaving a 3'-terminal unsaturated sugar and a product with a terminal 5'-phosphate.</text>
</comment>
<dbReference type="Proteomes" id="UP000594001">
    <property type="component" value="Chromosome"/>
</dbReference>
<dbReference type="InterPro" id="IPR005759">
    <property type="entry name" value="Nth"/>
</dbReference>
<feature type="binding site" evidence="12">
    <location>
        <position position="185"/>
    </location>
    <ligand>
        <name>[4Fe-4S] cluster</name>
        <dbReference type="ChEBI" id="CHEBI:49883"/>
    </ligand>
</feature>
<keyword evidence="4 12" id="KW-0227">DNA damage</keyword>
<keyword evidence="8 12" id="KW-0238">DNA-binding</keyword>
<dbReference type="CDD" id="cd00056">
    <property type="entry name" value="ENDO3c"/>
    <property type="match status" value="1"/>
</dbReference>
<dbReference type="Gene3D" id="1.10.340.30">
    <property type="entry name" value="Hypothetical protein, domain 2"/>
    <property type="match status" value="1"/>
</dbReference>
<dbReference type="GO" id="GO:0140078">
    <property type="term" value="F:class I DNA-(apurinic or apyrimidinic site) endonuclease activity"/>
    <property type="evidence" value="ECO:0007669"/>
    <property type="project" value="UniProtKB-EC"/>
</dbReference>
<evidence type="ECO:0000256" key="10">
    <source>
        <dbReference type="ARBA" id="ARBA00023239"/>
    </source>
</evidence>
<dbReference type="SMART" id="SM00525">
    <property type="entry name" value="FES"/>
    <property type="match status" value="1"/>
</dbReference>
<keyword evidence="5 12" id="KW-0378">Hydrolase</keyword>
<evidence type="ECO:0000256" key="12">
    <source>
        <dbReference type="HAMAP-Rule" id="MF_00942"/>
    </source>
</evidence>
<name>A0A7L9RSA0_9PROT</name>
<keyword evidence="7 12" id="KW-0411">Iron-sulfur</keyword>
<gene>
    <name evidence="12 14" type="primary">nth</name>
    <name evidence="14" type="ORF">CPBP_00243</name>
</gene>
<dbReference type="InterPro" id="IPR000445">
    <property type="entry name" value="HhH_motif"/>
</dbReference>
<dbReference type="KEGG" id="pbal:CPBP_00243"/>
<dbReference type="EMBL" id="CP054719">
    <property type="protein sequence ID" value="QOL19487.1"/>
    <property type="molecule type" value="Genomic_DNA"/>
</dbReference>
<evidence type="ECO:0000256" key="1">
    <source>
        <dbReference type="ARBA" id="ARBA00008343"/>
    </source>
</evidence>
<dbReference type="Gene3D" id="1.10.1670.10">
    <property type="entry name" value="Helix-hairpin-Helix base-excision DNA repair enzymes (C-terminal)"/>
    <property type="match status" value="1"/>
</dbReference>
<dbReference type="GO" id="GO:0003677">
    <property type="term" value="F:DNA binding"/>
    <property type="evidence" value="ECO:0007669"/>
    <property type="project" value="UniProtKB-UniRule"/>
</dbReference>
<dbReference type="SUPFAM" id="SSF48150">
    <property type="entry name" value="DNA-glycosylase"/>
    <property type="match status" value="1"/>
</dbReference>
<feature type="binding site" evidence="12">
    <location>
        <position position="201"/>
    </location>
    <ligand>
        <name>[4Fe-4S] cluster</name>
        <dbReference type="ChEBI" id="CHEBI:49883"/>
    </ligand>
</feature>
<proteinExistence type="inferred from homology"/>
<dbReference type="RefSeq" id="WP_350332241.1">
    <property type="nucleotide sequence ID" value="NZ_CP054719.1"/>
</dbReference>
<dbReference type="PROSITE" id="PS00764">
    <property type="entry name" value="ENDONUCLEASE_III_1"/>
    <property type="match status" value="1"/>
</dbReference>
<dbReference type="InterPro" id="IPR003651">
    <property type="entry name" value="Endonuclease3_FeS-loop_motif"/>
</dbReference>
<feature type="binding site" evidence="12">
    <location>
        <position position="195"/>
    </location>
    <ligand>
        <name>[4Fe-4S] cluster</name>
        <dbReference type="ChEBI" id="CHEBI:49883"/>
    </ligand>
</feature>
<comment type="similarity">
    <text evidence="1 12">Belongs to the Nth/MutY family.</text>
</comment>
<dbReference type="AlphaFoldDB" id="A0A7L9RSA0"/>
<evidence type="ECO:0000256" key="11">
    <source>
        <dbReference type="ARBA" id="ARBA00023295"/>
    </source>
</evidence>
<dbReference type="InterPro" id="IPR023170">
    <property type="entry name" value="HhH_base_excis_C"/>
</dbReference>
<dbReference type="FunFam" id="1.10.1670.10:FF:000001">
    <property type="entry name" value="Endonuclease III"/>
    <property type="match status" value="1"/>
</dbReference>
<dbReference type="SMART" id="SM00478">
    <property type="entry name" value="ENDO3c"/>
    <property type="match status" value="1"/>
</dbReference>
<dbReference type="PIRSF" id="PIRSF001435">
    <property type="entry name" value="Nth"/>
    <property type="match status" value="1"/>
</dbReference>
<dbReference type="NCBIfam" id="TIGR01083">
    <property type="entry name" value="nth"/>
    <property type="match status" value="1"/>
</dbReference>
<evidence type="ECO:0000256" key="6">
    <source>
        <dbReference type="ARBA" id="ARBA00023004"/>
    </source>
</evidence>
<keyword evidence="10 12" id="KW-0456">Lyase</keyword>
<feature type="binding site" evidence="12">
    <location>
        <position position="192"/>
    </location>
    <ligand>
        <name>[4Fe-4S] cluster</name>
        <dbReference type="ChEBI" id="CHEBI:49883"/>
    </ligand>
</feature>
<keyword evidence="3 12" id="KW-0479">Metal-binding</keyword>
<sequence>MDRIYTIFQRLQNHIKIPETELNYTNPYTLLVAVVLSAQSTDKGVNKATERLFEVISTPAQMIELGVDGLKEYIKTIGLFNTKAANVIKLSQQLIDQFNSTVPGNREDLVSLPGVGRKTANVVLNVIFDQPTIPVDTHVSRVSNRLALSVATTPDKIESDLERIIPTEFLKDAHHLLVLHGRYTCIARKPKCGECILNDLCDSSNLSPHPIR</sequence>
<dbReference type="InterPro" id="IPR004035">
    <property type="entry name" value="Endouclease-III_FeS-bd_BS"/>
</dbReference>
<keyword evidence="14" id="KW-0255">Endonuclease</keyword>
<evidence type="ECO:0000256" key="3">
    <source>
        <dbReference type="ARBA" id="ARBA00022723"/>
    </source>
</evidence>
<accession>A0A7L9RSA0</accession>
<evidence type="ECO:0000313" key="14">
    <source>
        <dbReference type="EMBL" id="QOL19487.1"/>
    </source>
</evidence>
<evidence type="ECO:0000256" key="9">
    <source>
        <dbReference type="ARBA" id="ARBA00023204"/>
    </source>
</evidence>
<dbReference type="GO" id="GO:0006285">
    <property type="term" value="P:base-excision repair, AP site formation"/>
    <property type="evidence" value="ECO:0007669"/>
    <property type="project" value="TreeGrafter"/>
</dbReference>
<dbReference type="InterPro" id="IPR011257">
    <property type="entry name" value="DNA_glycosylase"/>
</dbReference>
<dbReference type="Pfam" id="PF00633">
    <property type="entry name" value="HHH"/>
    <property type="match status" value="1"/>
</dbReference>
<keyword evidence="15" id="KW-1185">Reference proteome</keyword>
<keyword evidence="11 12" id="KW-0326">Glycosidase</keyword>
<evidence type="ECO:0000256" key="5">
    <source>
        <dbReference type="ARBA" id="ARBA00022801"/>
    </source>
</evidence>
<evidence type="ECO:0000256" key="7">
    <source>
        <dbReference type="ARBA" id="ARBA00023014"/>
    </source>
</evidence>
<dbReference type="PROSITE" id="PS01155">
    <property type="entry name" value="ENDONUCLEASE_III_2"/>
    <property type="match status" value="1"/>
</dbReference>
<dbReference type="FunFam" id="1.10.340.30:FF:000001">
    <property type="entry name" value="Endonuclease III"/>
    <property type="match status" value="1"/>
</dbReference>
<evidence type="ECO:0000259" key="13">
    <source>
        <dbReference type="SMART" id="SM00478"/>
    </source>
</evidence>
<keyword evidence="6 12" id="KW-0408">Iron</keyword>
<dbReference type="PANTHER" id="PTHR10359">
    <property type="entry name" value="A/G-SPECIFIC ADENINE GLYCOSYLASE/ENDONUCLEASE III"/>
    <property type="match status" value="1"/>
</dbReference>
<dbReference type="GO" id="GO:0046872">
    <property type="term" value="F:metal ion binding"/>
    <property type="evidence" value="ECO:0007669"/>
    <property type="project" value="UniProtKB-KW"/>
</dbReference>
<dbReference type="HAMAP" id="MF_00942">
    <property type="entry name" value="Nth"/>
    <property type="match status" value="1"/>
</dbReference>
<keyword evidence="9 12" id="KW-0234">DNA repair</keyword>
<dbReference type="PANTHER" id="PTHR10359:SF18">
    <property type="entry name" value="ENDONUCLEASE III"/>
    <property type="match status" value="1"/>
</dbReference>
<keyword evidence="14" id="KW-0540">Nuclease</keyword>
<dbReference type="InterPro" id="IPR004036">
    <property type="entry name" value="Endonuclease-III-like_CS2"/>
</dbReference>
<keyword evidence="2 12" id="KW-0004">4Fe-4S</keyword>
<feature type="domain" description="HhH-GPD" evidence="13">
    <location>
        <begin position="36"/>
        <end position="183"/>
    </location>
</feature>
<dbReference type="EC" id="4.2.99.18" evidence="12"/>
<comment type="cofactor">
    <cofactor evidence="12">
        <name>[4Fe-4S] cluster</name>
        <dbReference type="ChEBI" id="CHEBI:49883"/>
    </cofactor>
    <text evidence="12">Binds 1 [4Fe-4S] cluster.</text>
</comment>
<dbReference type="Pfam" id="PF00730">
    <property type="entry name" value="HhH-GPD"/>
    <property type="match status" value="1"/>
</dbReference>
<protein>
    <recommendedName>
        <fullName evidence="12">Endonuclease III</fullName>
        <ecNumber evidence="12">4.2.99.18</ecNumber>
    </recommendedName>
    <alternativeName>
        <fullName evidence="12">DNA-(apurinic or apyrimidinic site) lyase</fullName>
    </alternativeName>
</protein>
<evidence type="ECO:0000313" key="15">
    <source>
        <dbReference type="Proteomes" id="UP000594001"/>
    </source>
</evidence>
<comment type="catalytic activity">
    <reaction evidence="12">
        <text>2'-deoxyribonucleotide-(2'-deoxyribose 5'-phosphate)-2'-deoxyribonucleotide-DNA = a 3'-end 2'-deoxyribonucleotide-(2,3-dehydro-2,3-deoxyribose 5'-phosphate)-DNA + a 5'-end 5'-phospho-2'-deoxyribonucleoside-DNA + H(+)</text>
        <dbReference type="Rhea" id="RHEA:66592"/>
        <dbReference type="Rhea" id="RHEA-COMP:13180"/>
        <dbReference type="Rhea" id="RHEA-COMP:16897"/>
        <dbReference type="Rhea" id="RHEA-COMP:17067"/>
        <dbReference type="ChEBI" id="CHEBI:15378"/>
        <dbReference type="ChEBI" id="CHEBI:136412"/>
        <dbReference type="ChEBI" id="CHEBI:157695"/>
        <dbReference type="ChEBI" id="CHEBI:167181"/>
        <dbReference type="EC" id="4.2.99.18"/>
    </reaction>
</comment>
<dbReference type="InterPro" id="IPR003265">
    <property type="entry name" value="HhH-GPD_domain"/>
</dbReference>
<evidence type="ECO:0000256" key="4">
    <source>
        <dbReference type="ARBA" id="ARBA00022763"/>
    </source>
</evidence>
<dbReference type="GO" id="GO:0019104">
    <property type="term" value="F:DNA N-glycosylase activity"/>
    <property type="evidence" value="ECO:0007669"/>
    <property type="project" value="UniProtKB-UniRule"/>
</dbReference>